<dbReference type="Gene3D" id="2.60.40.640">
    <property type="match status" value="1"/>
</dbReference>
<reference evidence="3" key="1">
    <citation type="submission" date="2021-02" db="EMBL/GenBank/DDBJ databases">
        <authorList>
            <person name="Nowell W R."/>
        </authorList>
    </citation>
    <scope>NUCLEOTIDE SEQUENCE</scope>
</reference>
<dbReference type="Pfam" id="PF00339">
    <property type="entry name" value="Arrestin_N"/>
    <property type="match status" value="1"/>
</dbReference>
<evidence type="ECO:0000313" key="3">
    <source>
        <dbReference type="EMBL" id="CAF1461010.1"/>
    </source>
</evidence>
<evidence type="ECO:0000256" key="1">
    <source>
        <dbReference type="ARBA" id="ARBA00005298"/>
    </source>
</evidence>
<protein>
    <recommendedName>
        <fullName evidence="2">Arrestin-like N-terminal domain-containing protein</fullName>
    </recommendedName>
</protein>
<dbReference type="AlphaFoldDB" id="A0A815QDM4"/>
<evidence type="ECO:0000313" key="4">
    <source>
        <dbReference type="Proteomes" id="UP000663889"/>
    </source>
</evidence>
<dbReference type="EMBL" id="CAJNOU010004946">
    <property type="protein sequence ID" value="CAF1461010.1"/>
    <property type="molecule type" value="Genomic_DNA"/>
</dbReference>
<gene>
    <name evidence="3" type="ORF">SEV965_LOCUS34163</name>
</gene>
<sequence length="381" mass="42678">MGNDNSSAITIDVDRNNLFYYSGETVFGIVRLNITGENLETREIYISLIGEIGYTTLSSSGRFGSFENENKIKFYYKKVSLSGPSITQQEFIDDCGRYAWLFQIPLIDNLPPTINQPDTFPHQWTIGISSLLSDALDIAPFKDVFWSTTNEPGSAYKPSPMEPLPEREIVIAILSTGPVSPGDAINYTDSKRIMKCCRQDGLILKPDRPITMIDLLISDWSQNNGNKQGELYSTQSTINEQIFYIIFASTMQRDYLIYPLLIGTHSGVIWSYENPLELIIFDNNHPLDVSANKCNSSSFCLWYVSPLWQFNDVNNTTYALMEKTQTTIVLEGSAAEIVQLLVYHSAMNVLNLKCFLSPITGQAQLVVTPSRVTCSGVNGDN</sequence>
<evidence type="ECO:0000259" key="2">
    <source>
        <dbReference type="Pfam" id="PF00339"/>
    </source>
</evidence>
<dbReference type="InterPro" id="IPR014752">
    <property type="entry name" value="Arrestin-like_C"/>
</dbReference>
<feature type="domain" description="Arrestin-like N-terminal" evidence="2">
    <location>
        <begin position="10"/>
        <end position="114"/>
    </location>
</feature>
<proteinExistence type="inferred from homology"/>
<name>A0A815QDM4_9BILA</name>
<dbReference type="Proteomes" id="UP000663889">
    <property type="component" value="Unassembled WGS sequence"/>
</dbReference>
<comment type="caution">
    <text evidence="3">The sequence shown here is derived from an EMBL/GenBank/DDBJ whole genome shotgun (WGS) entry which is preliminary data.</text>
</comment>
<accession>A0A815QDM4</accession>
<comment type="similarity">
    <text evidence="1">Belongs to the arrestin family.</text>
</comment>
<dbReference type="InterPro" id="IPR011021">
    <property type="entry name" value="Arrestin-like_N"/>
</dbReference>
<organism evidence="3 4">
    <name type="scientific">Rotaria sordida</name>
    <dbReference type="NCBI Taxonomy" id="392033"/>
    <lineage>
        <taxon>Eukaryota</taxon>
        <taxon>Metazoa</taxon>
        <taxon>Spiralia</taxon>
        <taxon>Gnathifera</taxon>
        <taxon>Rotifera</taxon>
        <taxon>Eurotatoria</taxon>
        <taxon>Bdelloidea</taxon>
        <taxon>Philodinida</taxon>
        <taxon>Philodinidae</taxon>
        <taxon>Rotaria</taxon>
    </lineage>
</organism>